<dbReference type="SFLD" id="SFLDS00029">
    <property type="entry name" value="Radical_SAM"/>
    <property type="match status" value="1"/>
</dbReference>
<keyword evidence="3" id="KW-1185">Reference proteome</keyword>
<dbReference type="PROSITE" id="PS51918">
    <property type="entry name" value="RADICAL_SAM"/>
    <property type="match status" value="1"/>
</dbReference>
<reference evidence="2 3" key="1">
    <citation type="submission" date="2016-11" db="EMBL/GenBank/DDBJ databases">
        <authorList>
            <person name="Jaros S."/>
            <person name="Januszkiewicz K."/>
            <person name="Wedrychowicz H."/>
        </authorList>
    </citation>
    <scope>NUCLEOTIDE SEQUENCE [LARGE SCALE GENOMIC DNA]</scope>
    <source>
        <strain evidence="2 3">DSM 13106</strain>
    </source>
</reference>
<dbReference type="RefSeq" id="WP_200796500.1">
    <property type="nucleotide sequence ID" value="NZ_FQXR01000003.1"/>
</dbReference>
<sequence length="614" mass="70951">MIDLEKLERVLNRVEKPARYIGMEQNMIKKDLSNMNVKFVFAFPDVYDVGMSHLGLHILYNLLNEREDYCCERVFAPWIDMEEEMKKEGIPLFSLENKEPIKNFDFVGFTLQYEMSYTNIINMLHLGDIPIFSKDRNALDPFVIAGGPCVYNPEPLADIIDIFVIGEGEEVTFEILDEYKRWKESGLDRDEFLKSIGGIQGVYVPKFFSVEYNDDFTIKSIEPNIPGVPQKIKKRIIKDLDSSYYPEKMLVPYIETVHSRIALEIFRGCTRGCRFCQAGMIYRPVRERNIDTLVEHSQKLVESTGYEEISLISLSSCDYSELEVLIRQLMSKYDDKKIGISLPSLRLDSFTQEVIQEIEKVRKTGLTFAPEAGSQRLRDVINKGVTEEDLERAVTYAFNEGWSRVKLYFMIGLPTETGEDIFGIKELGYKVKDIFFSTPKDKRRGNFSVTVSTSCFVPKPFTPFQWVGQNTIDEFNRKINILKDSIRDKKVVYNYHDPDLSFLEAVLARGDRRLSKVLVSAWEKGCKFDGWSELFDFEKWMKAFEETGIDPDFYAIRERNFEEILPWDFIDPGVSKAYLINEYKKALNGELTRDCRLGCTGCGINKSFTGGVCN</sequence>
<dbReference type="CDD" id="cd01335">
    <property type="entry name" value="Radical_SAM"/>
    <property type="match status" value="1"/>
</dbReference>
<gene>
    <name evidence="2" type="ORF">SAMN02745180_00794</name>
</gene>
<proteinExistence type="predicted"/>
<accession>A0A1M5UWD8</accession>
<dbReference type="InterPro" id="IPR058240">
    <property type="entry name" value="rSAM_sf"/>
</dbReference>
<dbReference type="PANTHER" id="PTHR42731">
    <property type="entry name" value="SLL1084 PROTEIN"/>
    <property type="match status" value="1"/>
</dbReference>
<dbReference type="STRING" id="1123281.SAMN02745180_00794"/>
<name>A0A1M5UWD8_9FIRM</name>
<dbReference type="InterPro" id="IPR023404">
    <property type="entry name" value="rSAM_horseshoe"/>
</dbReference>
<evidence type="ECO:0000313" key="3">
    <source>
        <dbReference type="Proteomes" id="UP000184389"/>
    </source>
</evidence>
<evidence type="ECO:0000313" key="2">
    <source>
        <dbReference type="EMBL" id="SHH67301.1"/>
    </source>
</evidence>
<dbReference type="Proteomes" id="UP000184389">
    <property type="component" value="Unassembled WGS sequence"/>
</dbReference>
<dbReference type="Gene3D" id="3.80.30.20">
    <property type="entry name" value="tm_1862 like domain"/>
    <property type="match status" value="1"/>
</dbReference>
<dbReference type="SFLD" id="SFLDG01082">
    <property type="entry name" value="B12-binding_domain_containing"/>
    <property type="match status" value="1"/>
</dbReference>
<dbReference type="EMBL" id="FQXR01000003">
    <property type="protein sequence ID" value="SHH67301.1"/>
    <property type="molecule type" value="Genomic_DNA"/>
</dbReference>
<dbReference type="SUPFAM" id="SSF102114">
    <property type="entry name" value="Radical SAM enzymes"/>
    <property type="match status" value="1"/>
</dbReference>
<organism evidence="2 3">
    <name type="scientific">Sporanaerobacter acetigenes DSM 13106</name>
    <dbReference type="NCBI Taxonomy" id="1123281"/>
    <lineage>
        <taxon>Bacteria</taxon>
        <taxon>Bacillati</taxon>
        <taxon>Bacillota</taxon>
        <taxon>Tissierellia</taxon>
        <taxon>Tissierellales</taxon>
        <taxon>Sporanaerobacteraceae</taxon>
        <taxon>Sporanaerobacter</taxon>
    </lineage>
</organism>
<dbReference type="GO" id="GO:0051536">
    <property type="term" value="F:iron-sulfur cluster binding"/>
    <property type="evidence" value="ECO:0007669"/>
    <property type="project" value="InterPro"/>
</dbReference>
<dbReference type="SMART" id="SM00729">
    <property type="entry name" value="Elp3"/>
    <property type="match status" value="1"/>
</dbReference>
<dbReference type="PANTHER" id="PTHR42731:SF1">
    <property type="entry name" value="RADICAL SAM DOMAIN PROTEIN"/>
    <property type="match status" value="1"/>
</dbReference>
<protein>
    <submittedName>
        <fullName evidence="2">Radical SAM family uncharacterized protein</fullName>
    </submittedName>
</protein>
<dbReference type="Pfam" id="PF19864">
    <property type="entry name" value="Radical_SAM_N2"/>
    <property type="match status" value="1"/>
</dbReference>
<dbReference type="InterPro" id="IPR023862">
    <property type="entry name" value="CHP03960_rSAM"/>
</dbReference>
<dbReference type="InterPro" id="IPR045784">
    <property type="entry name" value="Radical_SAM_N2"/>
</dbReference>
<dbReference type="AlphaFoldDB" id="A0A1M5UWD8"/>
<dbReference type="InterPro" id="IPR006638">
    <property type="entry name" value="Elp3/MiaA/NifB-like_rSAM"/>
</dbReference>
<feature type="domain" description="Radical SAM core" evidence="1">
    <location>
        <begin position="255"/>
        <end position="499"/>
    </location>
</feature>
<dbReference type="GO" id="GO:0003824">
    <property type="term" value="F:catalytic activity"/>
    <property type="evidence" value="ECO:0007669"/>
    <property type="project" value="InterPro"/>
</dbReference>
<dbReference type="NCBIfam" id="TIGR03960">
    <property type="entry name" value="rSAM_fuse_unch"/>
    <property type="match status" value="1"/>
</dbReference>
<evidence type="ECO:0000259" key="1">
    <source>
        <dbReference type="PROSITE" id="PS51918"/>
    </source>
</evidence>
<dbReference type="Pfam" id="PF04055">
    <property type="entry name" value="Radical_SAM"/>
    <property type="match status" value="1"/>
</dbReference>
<dbReference type="InterPro" id="IPR007197">
    <property type="entry name" value="rSAM"/>
</dbReference>